<dbReference type="RefSeq" id="WP_134201942.1">
    <property type="nucleotide sequence ID" value="NZ_JAHVHP010000002.1"/>
</dbReference>
<sequence>MKKTILKLGMIGMCVIGSSSLGDLTAQAQTSPEVWYEIEYSTQVTSSGLYLVTKCTNIPGSACNMPGSVHRSDISAILSIIQP</sequence>
<evidence type="ECO:0000313" key="1">
    <source>
        <dbReference type="EMBL" id="MBY5952518.1"/>
    </source>
</evidence>
<gene>
    <name evidence="1" type="ORF">KUV23_16130</name>
</gene>
<accession>A0ABS7N862</accession>
<dbReference type="EMBL" id="JAHVHP010000002">
    <property type="protein sequence ID" value="MBY5952518.1"/>
    <property type="molecule type" value="Genomic_DNA"/>
</dbReference>
<comment type="caution">
    <text evidence="1">The sequence shown here is derived from an EMBL/GenBank/DDBJ whole genome shotgun (WGS) entry which is preliminary data.</text>
</comment>
<name>A0ABS7N862_9BACT</name>
<keyword evidence="2" id="KW-1185">Reference proteome</keyword>
<protein>
    <submittedName>
        <fullName evidence="1">Uncharacterized protein</fullName>
    </submittedName>
</protein>
<evidence type="ECO:0000313" key="2">
    <source>
        <dbReference type="Proteomes" id="UP000766609"/>
    </source>
</evidence>
<reference evidence="1 2" key="1">
    <citation type="submission" date="2021-06" db="EMBL/GenBank/DDBJ databases">
        <title>44 bacteria genomes isolated from Dapeng, Shenzhen.</title>
        <authorList>
            <person name="Zheng W."/>
            <person name="Yu S."/>
            <person name="Huang Y."/>
        </authorList>
    </citation>
    <scope>NUCLEOTIDE SEQUENCE [LARGE SCALE GENOMIC DNA]</scope>
    <source>
        <strain evidence="1 2">DP5N14-6</strain>
    </source>
</reference>
<dbReference type="Proteomes" id="UP000766609">
    <property type="component" value="Unassembled WGS sequence"/>
</dbReference>
<organism evidence="1 2">
    <name type="scientific">Algoriphagus marincola</name>
    <dbReference type="NCBI Taxonomy" id="264027"/>
    <lineage>
        <taxon>Bacteria</taxon>
        <taxon>Pseudomonadati</taxon>
        <taxon>Bacteroidota</taxon>
        <taxon>Cytophagia</taxon>
        <taxon>Cytophagales</taxon>
        <taxon>Cyclobacteriaceae</taxon>
        <taxon>Algoriphagus</taxon>
    </lineage>
</organism>
<proteinExistence type="predicted"/>